<dbReference type="InterPro" id="IPR036680">
    <property type="entry name" value="SPOR-like_sf"/>
</dbReference>
<evidence type="ECO:0000256" key="3">
    <source>
        <dbReference type="SAM" id="SignalP"/>
    </source>
</evidence>
<evidence type="ECO:0000256" key="1">
    <source>
        <dbReference type="ARBA" id="ARBA00023014"/>
    </source>
</evidence>
<keyword evidence="1" id="KW-0411">Iron-sulfur</keyword>
<dbReference type="InterPro" id="IPR006311">
    <property type="entry name" value="TAT_signal"/>
</dbReference>
<dbReference type="AlphaFoldDB" id="A0A846QMG5"/>
<evidence type="ECO:0000259" key="4">
    <source>
        <dbReference type="PROSITE" id="PS51724"/>
    </source>
</evidence>
<evidence type="ECO:0000256" key="2">
    <source>
        <dbReference type="SAM" id="MobiDB-lite"/>
    </source>
</evidence>
<accession>A0A846QMG5</accession>
<sequence>MTGRQILNTRTTRRCAIWALLGFALAVAAWTLVAPTAAHANEAVYSIQIAGYKSRENALKQYAILSRTLDATAFAQLRIETSGNLHMLRLGSFATRAEATDTLKRLAGALPGAYVIHTTVNPAGIILPKPDAAPNAGQGRAARAEPKPATSAATPTDRPTNGTTPSAPAPKTRKLIDQPHAARPAAQRQPPAAVAPQAPEQDTASRPERIETPRTVRPATQSAPSSRWNPGNPLLILLGFGAAMAGGLLVHRLR</sequence>
<dbReference type="Pfam" id="PF05036">
    <property type="entry name" value="SPOR"/>
    <property type="match status" value="1"/>
</dbReference>
<dbReference type="InterPro" id="IPR007730">
    <property type="entry name" value="SPOR-like_dom"/>
</dbReference>
<dbReference type="SUPFAM" id="SSF110997">
    <property type="entry name" value="Sporulation related repeat"/>
    <property type="match status" value="1"/>
</dbReference>
<dbReference type="GO" id="GO:0051536">
    <property type="term" value="F:iron-sulfur cluster binding"/>
    <property type="evidence" value="ECO:0007669"/>
    <property type="project" value="UniProtKB-KW"/>
</dbReference>
<keyword evidence="1" id="KW-0408">Iron</keyword>
<dbReference type="PROSITE" id="PS51724">
    <property type="entry name" value="SPOR"/>
    <property type="match status" value="1"/>
</dbReference>
<keyword evidence="6" id="KW-1185">Reference proteome</keyword>
<evidence type="ECO:0000313" key="5">
    <source>
        <dbReference type="EMBL" id="NJB67652.1"/>
    </source>
</evidence>
<keyword evidence="3" id="KW-0732">Signal</keyword>
<dbReference type="Proteomes" id="UP000580856">
    <property type="component" value="Unassembled WGS sequence"/>
</dbReference>
<dbReference type="GO" id="GO:0042834">
    <property type="term" value="F:peptidoglycan binding"/>
    <property type="evidence" value="ECO:0007669"/>
    <property type="project" value="InterPro"/>
</dbReference>
<dbReference type="EMBL" id="JAATJA010000001">
    <property type="protein sequence ID" value="NJB67652.1"/>
    <property type="molecule type" value="Genomic_DNA"/>
</dbReference>
<proteinExistence type="predicted"/>
<feature type="chain" id="PRO_5032935373" description="SPOR domain-containing protein" evidence="3">
    <location>
        <begin position="41"/>
        <end position="254"/>
    </location>
</feature>
<reference evidence="5 6" key="1">
    <citation type="submission" date="2020-03" db="EMBL/GenBank/DDBJ databases">
        <title>Genomic Encyclopedia of Type Strains, Phase IV (KMG-IV): sequencing the most valuable type-strain genomes for metagenomic binning, comparative biology and taxonomic classification.</title>
        <authorList>
            <person name="Goeker M."/>
        </authorList>
    </citation>
    <scope>NUCLEOTIDE SEQUENCE [LARGE SCALE GENOMIC DNA]</scope>
    <source>
        <strain evidence="5 6">DSM 24233</strain>
    </source>
</reference>
<feature type="compositionally biased region" description="Low complexity" evidence="2">
    <location>
        <begin position="178"/>
        <end position="199"/>
    </location>
</feature>
<evidence type="ECO:0000313" key="6">
    <source>
        <dbReference type="Proteomes" id="UP000580856"/>
    </source>
</evidence>
<name>A0A846QMG5_9BACT</name>
<feature type="compositionally biased region" description="Basic and acidic residues" evidence="2">
    <location>
        <begin position="203"/>
        <end position="214"/>
    </location>
</feature>
<dbReference type="PROSITE" id="PS51318">
    <property type="entry name" value="TAT"/>
    <property type="match status" value="1"/>
</dbReference>
<feature type="signal peptide" evidence="3">
    <location>
        <begin position="1"/>
        <end position="40"/>
    </location>
</feature>
<gene>
    <name evidence="5" type="ORF">GGQ74_001292</name>
</gene>
<feature type="domain" description="SPOR" evidence="4">
    <location>
        <begin position="39"/>
        <end position="119"/>
    </location>
</feature>
<dbReference type="Gene3D" id="3.30.70.1070">
    <property type="entry name" value="Sporulation related repeat"/>
    <property type="match status" value="1"/>
</dbReference>
<dbReference type="RefSeq" id="WP_167940689.1">
    <property type="nucleotide sequence ID" value="NZ_JAATJA010000001.1"/>
</dbReference>
<organism evidence="5 6">
    <name type="scientific">Desulfobaculum xiamenense</name>
    <dbReference type="NCBI Taxonomy" id="995050"/>
    <lineage>
        <taxon>Bacteria</taxon>
        <taxon>Pseudomonadati</taxon>
        <taxon>Thermodesulfobacteriota</taxon>
        <taxon>Desulfovibrionia</taxon>
        <taxon>Desulfovibrionales</taxon>
        <taxon>Desulfovibrionaceae</taxon>
        <taxon>Desulfobaculum</taxon>
    </lineage>
</organism>
<protein>
    <recommendedName>
        <fullName evidence="4">SPOR domain-containing protein</fullName>
    </recommendedName>
</protein>
<keyword evidence="1" id="KW-0479">Metal-binding</keyword>
<comment type="caution">
    <text evidence="5">The sequence shown here is derived from an EMBL/GenBank/DDBJ whole genome shotgun (WGS) entry which is preliminary data.</text>
</comment>
<feature type="compositionally biased region" description="Polar residues" evidence="2">
    <location>
        <begin position="218"/>
        <end position="227"/>
    </location>
</feature>
<feature type="compositionally biased region" description="Polar residues" evidence="2">
    <location>
        <begin position="151"/>
        <end position="166"/>
    </location>
</feature>
<feature type="region of interest" description="Disordered" evidence="2">
    <location>
        <begin position="125"/>
        <end position="227"/>
    </location>
</feature>